<reference evidence="2" key="1">
    <citation type="journal article" date="2018" name="Genome Biol. Evol.">
        <title>Genomics and development of Lentinus tigrinus, a white-rot wood-decaying mushroom with dimorphic fruiting bodies.</title>
        <authorList>
            <person name="Wu B."/>
            <person name="Xu Z."/>
            <person name="Knudson A."/>
            <person name="Carlson A."/>
            <person name="Chen N."/>
            <person name="Kovaka S."/>
            <person name="LaButti K."/>
            <person name="Lipzen A."/>
            <person name="Pennachio C."/>
            <person name="Riley R."/>
            <person name="Schakwitz W."/>
            <person name="Umezawa K."/>
            <person name="Ohm R.A."/>
            <person name="Grigoriev I.V."/>
            <person name="Nagy L.G."/>
            <person name="Gibbons J."/>
            <person name="Hibbett D."/>
        </authorList>
    </citation>
    <scope>NUCLEOTIDE SEQUENCE [LARGE SCALE GENOMIC DNA]</scope>
    <source>
        <strain evidence="2">ALCF2SS1-6</strain>
    </source>
</reference>
<proteinExistence type="predicted"/>
<dbReference type="SUPFAM" id="SSF54909">
    <property type="entry name" value="Dimeric alpha+beta barrel"/>
    <property type="match status" value="1"/>
</dbReference>
<dbReference type="InterPro" id="IPR051807">
    <property type="entry name" value="Sec-metab_biosynth-assoc"/>
</dbReference>
<dbReference type="EMBL" id="ML122281">
    <property type="protein sequence ID" value="RPD57341.1"/>
    <property type="molecule type" value="Genomic_DNA"/>
</dbReference>
<dbReference type="AlphaFoldDB" id="A0A5C2S1S8"/>
<evidence type="ECO:0000313" key="2">
    <source>
        <dbReference type="EMBL" id="RPD57341.1"/>
    </source>
</evidence>
<name>A0A5C2S1S8_9APHY</name>
<protein>
    <recommendedName>
        <fullName evidence="1">YCII-related domain-containing protein</fullName>
    </recommendedName>
</protein>
<dbReference type="PANTHER" id="PTHR33606:SF3">
    <property type="entry name" value="PROTEIN YCII"/>
    <property type="match status" value="1"/>
</dbReference>
<organism evidence="2 3">
    <name type="scientific">Lentinus tigrinus ALCF2SS1-6</name>
    <dbReference type="NCBI Taxonomy" id="1328759"/>
    <lineage>
        <taxon>Eukaryota</taxon>
        <taxon>Fungi</taxon>
        <taxon>Dikarya</taxon>
        <taxon>Basidiomycota</taxon>
        <taxon>Agaricomycotina</taxon>
        <taxon>Agaricomycetes</taxon>
        <taxon>Polyporales</taxon>
        <taxon>Polyporaceae</taxon>
        <taxon>Lentinus</taxon>
    </lineage>
</organism>
<accession>A0A5C2S1S8</accession>
<sequence length="105" mass="11606">MPYFAVYAPDYTDDDAINRRLAVRETHLANAAKNPAMKLGGAMLSPNEALDTPDATKKMAGSLMIFEANSYAEVKAIVESDVYWTGNVWDKEKTVITPWVSPKPL</sequence>
<dbReference type="InterPro" id="IPR011008">
    <property type="entry name" value="Dimeric_a/b-barrel"/>
</dbReference>
<dbReference type="InterPro" id="IPR005545">
    <property type="entry name" value="YCII"/>
</dbReference>
<dbReference type="Gene3D" id="3.30.70.1060">
    <property type="entry name" value="Dimeric alpha+beta barrel"/>
    <property type="match status" value="1"/>
</dbReference>
<dbReference type="Proteomes" id="UP000313359">
    <property type="component" value="Unassembled WGS sequence"/>
</dbReference>
<dbReference type="OrthoDB" id="5519740at2759"/>
<dbReference type="Pfam" id="PF03795">
    <property type="entry name" value="YCII"/>
    <property type="match status" value="1"/>
</dbReference>
<feature type="domain" description="YCII-related" evidence="1">
    <location>
        <begin position="11"/>
        <end position="89"/>
    </location>
</feature>
<evidence type="ECO:0000313" key="3">
    <source>
        <dbReference type="Proteomes" id="UP000313359"/>
    </source>
</evidence>
<keyword evidence="3" id="KW-1185">Reference proteome</keyword>
<gene>
    <name evidence="2" type="ORF">L227DRAFT_655504</name>
</gene>
<evidence type="ECO:0000259" key="1">
    <source>
        <dbReference type="Pfam" id="PF03795"/>
    </source>
</evidence>
<dbReference type="PANTHER" id="PTHR33606">
    <property type="entry name" value="PROTEIN YCII"/>
    <property type="match status" value="1"/>
</dbReference>